<protein>
    <submittedName>
        <fullName evidence="2">Uncharacterized protein</fullName>
    </submittedName>
</protein>
<reference evidence="2" key="1">
    <citation type="journal article" date="2022" name="Int. J. Mol. Sci.">
        <title>Draft Genome of Tanacetum Coccineum: Genomic Comparison of Closely Related Tanacetum-Family Plants.</title>
        <authorList>
            <person name="Yamashiro T."/>
            <person name="Shiraishi A."/>
            <person name="Nakayama K."/>
            <person name="Satake H."/>
        </authorList>
    </citation>
    <scope>NUCLEOTIDE SEQUENCE</scope>
</reference>
<reference evidence="2" key="2">
    <citation type="submission" date="2022-01" db="EMBL/GenBank/DDBJ databases">
        <authorList>
            <person name="Yamashiro T."/>
            <person name="Shiraishi A."/>
            <person name="Satake H."/>
            <person name="Nakayama K."/>
        </authorList>
    </citation>
    <scope>NUCLEOTIDE SEQUENCE</scope>
</reference>
<sequence>MLHVQKIQKVWILVDLPYGKKAIGTKWVYRNKKDKRGLLSEIKQGFHCLQWECYKAFLYGIDDEDDPRAWHLMKSRFQIEFYGELTSSWITKSNRKTDRWNHYSVSDYAGANLERNIQLKGELSIYWQETYSWQMQKADHCGYSTTEAKFVAAVSYYWASFVVHNQMLEYGVQFHEHEVLHKVIPLFASMLVQPTEDEGAPSERPSKIQPTPSPPHTSEAPKSSGGNHGGHSSSDKSLSGNEGEMTLQRVYDLCISLCTQSMDEECLLEAQIDRKEILKETMDAKRVYTLDYIETEDAQDVGRTRDVVAEKKENAKDVLSTEDALSTTKKRLIQLRQREKEIDEEDESEVESDGIPEAVKKFKQLASDEEMAKKVQEEWEGEEERKRLAVEEATNDGLKGSRRGLKKKKSQWEFQGIQLSDGDTSYLFFDRQDLFHLYDLMREQYSEVTLDGFALILWGDLKIMCPVIMRHVKDRMQPKLS</sequence>
<name>A0ABQ5BCY5_9ASTR</name>
<keyword evidence="3" id="KW-1185">Reference proteome</keyword>
<evidence type="ECO:0000256" key="1">
    <source>
        <dbReference type="SAM" id="MobiDB-lite"/>
    </source>
</evidence>
<dbReference type="EMBL" id="BQNB010013058">
    <property type="protein sequence ID" value="GJT11309.1"/>
    <property type="molecule type" value="Genomic_DNA"/>
</dbReference>
<accession>A0ABQ5BCY5</accession>
<evidence type="ECO:0000313" key="3">
    <source>
        <dbReference type="Proteomes" id="UP001151760"/>
    </source>
</evidence>
<dbReference type="Proteomes" id="UP001151760">
    <property type="component" value="Unassembled WGS sequence"/>
</dbReference>
<organism evidence="2 3">
    <name type="scientific">Tanacetum coccineum</name>
    <dbReference type="NCBI Taxonomy" id="301880"/>
    <lineage>
        <taxon>Eukaryota</taxon>
        <taxon>Viridiplantae</taxon>
        <taxon>Streptophyta</taxon>
        <taxon>Embryophyta</taxon>
        <taxon>Tracheophyta</taxon>
        <taxon>Spermatophyta</taxon>
        <taxon>Magnoliopsida</taxon>
        <taxon>eudicotyledons</taxon>
        <taxon>Gunneridae</taxon>
        <taxon>Pentapetalae</taxon>
        <taxon>asterids</taxon>
        <taxon>campanulids</taxon>
        <taxon>Asterales</taxon>
        <taxon>Asteraceae</taxon>
        <taxon>Asteroideae</taxon>
        <taxon>Anthemideae</taxon>
        <taxon>Anthemidinae</taxon>
        <taxon>Tanacetum</taxon>
    </lineage>
</organism>
<gene>
    <name evidence="2" type="ORF">Tco_0858351</name>
</gene>
<evidence type="ECO:0000313" key="2">
    <source>
        <dbReference type="EMBL" id="GJT11309.1"/>
    </source>
</evidence>
<proteinExistence type="predicted"/>
<feature type="region of interest" description="Disordered" evidence="1">
    <location>
        <begin position="195"/>
        <end position="241"/>
    </location>
</feature>
<comment type="caution">
    <text evidence="2">The sequence shown here is derived from an EMBL/GenBank/DDBJ whole genome shotgun (WGS) entry which is preliminary data.</text>
</comment>